<dbReference type="GO" id="GO:0055075">
    <property type="term" value="P:potassium ion homeostasis"/>
    <property type="evidence" value="ECO:0007669"/>
    <property type="project" value="TreeGrafter"/>
</dbReference>
<feature type="transmembrane region" description="Helical" evidence="5">
    <location>
        <begin position="98"/>
        <end position="118"/>
    </location>
</feature>
<feature type="transmembrane region" description="Helical" evidence="5">
    <location>
        <begin position="211"/>
        <end position="230"/>
    </location>
</feature>
<dbReference type="EMBL" id="LR900295">
    <property type="protein sequence ID" value="CAD7245104.1"/>
    <property type="molecule type" value="Genomic_DNA"/>
</dbReference>
<evidence type="ECO:0000259" key="6">
    <source>
        <dbReference type="Pfam" id="PF00324"/>
    </source>
</evidence>
<keyword evidence="2 5" id="KW-0812">Transmembrane</keyword>
<evidence type="ECO:0000256" key="3">
    <source>
        <dbReference type="ARBA" id="ARBA00022989"/>
    </source>
</evidence>
<protein>
    <recommendedName>
        <fullName evidence="6">Amino acid permease/ SLC12A domain-containing protein</fullName>
    </recommendedName>
</protein>
<dbReference type="Gene3D" id="1.20.1740.10">
    <property type="entry name" value="Amino acid/polyamine transporter I"/>
    <property type="match status" value="1"/>
</dbReference>
<dbReference type="GO" id="GO:0055064">
    <property type="term" value="P:chloride ion homeostasis"/>
    <property type="evidence" value="ECO:0007669"/>
    <property type="project" value="TreeGrafter"/>
</dbReference>
<dbReference type="EMBL" id="CAJPEV010000778">
    <property type="protein sequence ID" value="CAG0888473.1"/>
    <property type="molecule type" value="Genomic_DNA"/>
</dbReference>
<feature type="transmembrane region" description="Helical" evidence="5">
    <location>
        <begin position="181"/>
        <end position="199"/>
    </location>
</feature>
<feature type="domain" description="Amino acid permease/ SLC12A" evidence="6">
    <location>
        <begin position="4"/>
        <end position="247"/>
    </location>
</feature>
<keyword evidence="3 5" id="KW-1133">Transmembrane helix</keyword>
<dbReference type="GO" id="GO:0006884">
    <property type="term" value="P:cell volume homeostasis"/>
    <property type="evidence" value="ECO:0007669"/>
    <property type="project" value="TreeGrafter"/>
</dbReference>
<keyword evidence="8" id="KW-1185">Reference proteome</keyword>
<dbReference type="InterPro" id="IPR004841">
    <property type="entry name" value="AA-permease/SLC12A_dom"/>
</dbReference>
<proteinExistence type="predicted"/>
<keyword evidence="4 5" id="KW-0472">Membrane</keyword>
<feature type="transmembrane region" description="Helical" evidence="5">
    <location>
        <begin position="54"/>
        <end position="77"/>
    </location>
</feature>
<evidence type="ECO:0000313" key="7">
    <source>
        <dbReference type="EMBL" id="CAD7245104.1"/>
    </source>
</evidence>
<evidence type="ECO:0000256" key="2">
    <source>
        <dbReference type="ARBA" id="ARBA00022692"/>
    </source>
</evidence>
<evidence type="ECO:0000256" key="5">
    <source>
        <dbReference type="SAM" id="Phobius"/>
    </source>
</evidence>
<accession>A0A7R8X6R9</accession>
<reference evidence="7" key="1">
    <citation type="submission" date="2020-11" db="EMBL/GenBank/DDBJ databases">
        <authorList>
            <person name="Tran Van P."/>
        </authorList>
    </citation>
    <scope>NUCLEOTIDE SEQUENCE</scope>
</reference>
<name>A0A7R8X6R9_9CRUS</name>
<organism evidence="7">
    <name type="scientific">Darwinula stevensoni</name>
    <dbReference type="NCBI Taxonomy" id="69355"/>
    <lineage>
        <taxon>Eukaryota</taxon>
        <taxon>Metazoa</taxon>
        <taxon>Ecdysozoa</taxon>
        <taxon>Arthropoda</taxon>
        <taxon>Crustacea</taxon>
        <taxon>Oligostraca</taxon>
        <taxon>Ostracoda</taxon>
        <taxon>Podocopa</taxon>
        <taxon>Podocopida</taxon>
        <taxon>Darwinulocopina</taxon>
        <taxon>Darwinuloidea</taxon>
        <taxon>Darwinulidae</taxon>
        <taxon>Darwinula</taxon>
    </lineage>
</organism>
<dbReference type="InterPro" id="IPR004842">
    <property type="entry name" value="SLC12A_fam"/>
</dbReference>
<dbReference type="AlphaFoldDB" id="A0A7R8X6R9"/>
<dbReference type="Proteomes" id="UP000677054">
    <property type="component" value="Unassembled WGS sequence"/>
</dbReference>
<evidence type="ECO:0000313" key="8">
    <source>
        <dbReference type="Proteomes" id="UP000677054"/>
    </source>
</evidence>
<dbReference type="GO" id="GO:0008511">
    <property type="term" value="F:sodium:potassium:chloride symporter activity"/>
    <property type="evidence" value="ECO:0007669"/>
    <property type="project" value="TreeGrafter"/>
</dbReference>
<evidence type="ECO:0000256" key="4">
    <source>
        <dbReference type="ARBA" id="ARBA00023136"/>
    </source>
</evidence>
<dbReference type="GO" id="GO:0016020">
    <property type="term" value="C:membrane"/>
    <property type="evidence" value="ECO:0007669"/>
    <property type="project" value="UniProtKB-SubCell"/>
</dbReference>
<sequence>MSVGEGLAIICLCNVVTIITGLSLSAVSTNGRIRGGGVYYLISRSLGPEFGGSIGLMFTVALSIATAMHIVGFANALEDLLREEFQTKIVDGAVNDTRIIGCGSLLVLLFIAVVGIQWVNRAQFIFLGGMVLSQVTFIVGTIMGPKSNEEIAKGFIGYSWEVLKRNWGAQYSSYEGKDQDFFSIYSVFFPAVTGIVAGANMSGDLKDPSHAIPLGTLAAIFTTFFSYLAYSIMLSAVAVRDASGLVSELDWNATNILDSEAFQCIDRPCSYGLRNSFQVFLFVFPSHC</sequence>
<evidence type="ECO:0000256" key="1">
    <source>
        <dbReference type="ARBA" id="ARBA00004141"/>
    </source>
</evidence>
<gene>
    <name evidence="7" type="ORF">DSTB1V02_LOCUS4980</name>
</gene>
<feature type="transmembrane region" description="Helical" evidence="5">
    <location>
        <begin position="124"/>
        <end position="143"/>
    </location>
</feature>
<comment type="subcellular location">
    <subcellularLocation>
        <location evidence="1">Membrane</location>
        <topology evidence="1">Multi-pass membrane protein</topology>
    </subcellularLocation>
</comment>
<dbReference type="PANTHER" id="PTHR11827">
    <property type="entry name" value="SOLUTE CARRIER FAMILY 12, CATION COTRANSPORTERS"/>
    <property type="match status" value="1"/>
</dbReference>
<dbReference type="GO" id="GO:0055078">
    <property type="term" value="P:sodium ion homeostasis"/>
    <property type="evidence" value="ECO:0007669"/>
    <property type="project" value="TreeGrafter"/>
</dbReference>
<dbReference type="OrthoDB" id="2020542at2759"/>
<feature type="transmembrane region" description="Helical" evidence="5">
    <location>
        <begin position="7"/>
        <end position="27"/>
    </location>
</feature>
<dbReference type="GO" id="GO:1990573">
    <property type="term" value="P:potassium ion import across plasma membrane"/>
    <property type="evidence" value="ECO:0007669"/>
    <property type="project" value="TreeGrafter"/>
</dbReference>
<dbReference type="Pfam" id="PF00324">
    <property type="entry name" value="AA_permease"/>
    <property type="match status" value="1"/>
</dbReference>
<dbReference type="PANTHER" id="PTHR11827:SF103">
    <property type="entry name" value="SODIUM CHLORIDE COTRANSPORTER 69, ISOFORM E"/>
    <property type="match status" value="1"/>
</dbReference>